<evidence type="ECO:0000256" key="1">
    <source>
        <dbReference type="ARBA" id="ARBA00022763"/>
    </source>
</evidence>
<proteinExistence type="predicted"/>
<organism evidence="3 4">
    <name type="scientific">Zeimonas arvi</name>
    <dbReference type="NCBI Taxonomy" id="2498847"/>
    <lineage>
        <taxon>Bacteria</taxon>
        <taxon>Pseudomonadati</taxon>
        <taxon>Pseudomonadota</taxon>
        <taxon>Betaproteobacteria</taxon>
        <taxon>Burkholderiales</taxon>
        <taxon>Burkholderiaceae</taxon>
        <taxon>Zeimonas</taxon>
    </lineage>
</organism>
<dbReference type="PANTHER" id="PTHR35369:SF2">
    <property type="entry name" value="BLR3025 PROTEIN"/>
    <property type="match status" value="1"/>
</dbReference>
<evidence type="ECO:0000313" key="4">
    <source>
        <dbReference type="Proteomes" id="UP000321548"/>
    </source>
</evidence>
<gene>
    <name evidence="3" type="ORF">FHP08_17460</name>
</gene>
<keyword evidence="4" id="KW-1185">Reference proteome</keyword>
<name>A0A5C8NQF5_9BURK</name>
<dbReference type="SUPFAM" id="SSF56672">
    <property type="entry name" value="DNA/RNA polymerases"/>
    <property type="match status" value="1"/>
</dbReference>
<evidence type="ECO:0000313" key="3">
    <source>
        <dbReference type="EMBL" id="TXL62613.1"/>
    </source>
</evidence>
<dbReference type="OrthoDB" id="625722at2"/>
<feature type="region of interest" description="Disordered" evidence="2">
    <location>
        <begin position="333"/>
        <end position="362"/>
    </location>
</feature>
<dbReference type="InterPro" id="IPR043502">
    <property type="entry name" value="DNA/RNA_pol_sf"/>
</dbReference>
<protein>
    <submittedName>
        <fullName evidence="3">DNA polymerase Y family protein</fullName>
    </submittedName>
</protein>
<evidence type="ECO:0000256" key="2">
    <source>
        <dbReference type="SAM" id="MobiDB-lite"/>
    </source>
</evidence>
<comment type="caution">
    <text evidence="3">The sequence shown here is derived from an EMBL/GenBank/DDBJ whole genome shotgun (WGS) entry which is preliminary data.</text>
</comment>
<dbReference type="CDD" id="cd03468">
    <property type="entry name" value="PolY_like"/>
    <property type="match status" value="1"/>
</dbReference>
<keyword evidence="1" id="KW-0227">DNA damage</keyword>
<accession>A0A5C8NQF5</accession>
<dbReference type="RefSeq" id="WP_147705786.1">
    <property type="nucleotide sequence ID" value="NZ_VDUY01000009.1"/>
</dbReference>
<sequence>MLWHAIQFEASALSERDALSQWATWAMCLTPVVSLEPPAGLLLDTGPSLRYFGGLDALEDRIRRELDGRLASIACAPTPGAASLLARWRDGARCAEPAALPACLGPLPVGLLAARQDHLDALESAGLRRISTLLALPRAGLARRFGQALLDELDRALGRLPDPRPRHAPPPAFDVCLELPARVDSALALDWAAGRLLERLCHWLQASRRAARRFELLIAHDEGSPDTIVAPGLAEPAWHVDRLRPLLRERLAALKLPAPATALRLRCSEIDAAAAESGQLFPDPASVAGALAPLIERLQARLGPHRVQRLQPLSDHRPEAAWQACEVDLTRLRRRPETSRQPDASMRRTPGATEKPAGADEPAARFAALPRPLWLLDSPVALGERNGRPFRDGPLSLLAGPERIESGWWEDRSVQRDYFVAEDSLHRLLWIYRERLRDDAAGGWFLHGRFG</sequence>
<dbReference type="EMBL" id="VDUY01000009">
    <property type="protein sequence ID" value="TXL62613.1"/>
    <property type="molecule type" value="Genomic_DNA"/>
</dbReference>
<dbReference type="GO" id="GO:0006281">
    <property type="term" value="P:DNA repair"/>
    <property type="evidence" value="ECO:0007669"/>
    <property type="project" value="TreeGrafter"/>
</dbReference>
<dbReference type="InterPro" id="IPR050356">
    <property type="entry name" value="SulA_CellDiv_inhibitor"/>
</dbReference>
<reference evidence="3 4" key="1">
    <citation type="submission" date="2019-06" db="EMBL/GenBank/DDBJ databases">
        <title>Quisquiliibacterium sp. nov., isolated from a maize field.</title>
        <authorList>
            <person name="Lin S.-Y."/>
            <person name="Tsai C.-F."/>
            <person name="Young C.-C."/>
        </authorList>
    </citation>
    <scope>NUCLEOTIDE SEQUENCE [LARGE SCALE GENOMIC DNA]</scope>
    <source>
        <strain evidence="3 4">CC-CFT501</strain>
    </source>
</reference>
<dbReference type="PANTHER" id="PTHR35369">
    <property type="entry name" value="BLR3025 PROTEIN-RELATED"/>
    <property type="match status" value="1"/>
</dbReference>
<dbReference type="Proteomes" id="UP000321548">
    <property type="component" value="Unassembled WGS sequence"/>
</dbReference>
<dbReference type="AlphaFoldDB" id="A0A5C8NQF5"/>